<dbReference type="PANTHER" id="PTHR11461:SF165">
    <property type="entry name" value="ALPHA-1-ANTITRYPSIN"/>
    <property type="match status" value="1"/>
</dbReference>
<feature type="chain" id="PRO_5003457944" description="Serpin domain-containing protein" evidence="7">
    <location>
        <begin position="26"/>
        <end position="418"/>
    </location>
</feature>
<keyword evidence="4" id="KW-0722">Serine protease inhibitor</keyword>
<evidence type="ECO:0000313" key="10">
    <source>
        <dbReference type="Proteomes" id="UP000007648"/>
    </source>
</evidence>
<feature type="signal peptide" evidence="7">
    <location>
        <begin position="1"/>
        <end position="25"/>
    </location>
</feature>
<dbReference type="Gene3D" id="3.30.497.10">
    <property type="entry name" value="Antithrombin, subunit I, domain 2"/>
    <property type="match status" value="1"/>
</dbReference>
<dbReference type="OMA" id="WIPKAIF"/>
<dbReference type="SMART" id="SM00093">
    <property type="entry name" value="SERPIN"/>
    <property type="match status" value="1"/>
</dbReference>
<gene>
    <name evidence="9" type="primary">LOC100922596</name>
</gene>
<dbReference type="KEGG" id="shr:100922596"/>
<dbReference type="InterPro" id="IPR042185">
    <property type="entry name" value="Serpin_sf_2"/>
</dbReference>
<dbReference type="CDD" id="cd19957">
    <property type="entry name" value="serpinA"/>
    <property type="match status" value="1"/>
</dbReference>
<dbReference type="InterPro" id="IPR023795">
    <property type="entry name" value="Serpin_CS"/>
</dbReference>
<dbReference type="InterPro" id="IPR000215">
    <property type="entry name" value="Serpin_fam"/>
</dbReference>
<evidence type="ECO:0000313" key="9">
    <source>
        <dbReference type="Ensembl" id="ENSSHAP00000007166.1"/>
    </source>
</evidence>
<dbReference type="Gene3D" id="2.30.39.10">
    <property type="entry name" value="Alpha-1-antitrypsin, domain 1"/>
    <property type="match status" value="1"/>
</dbReference>
<evidence type="ECO:0000256" key="2">
    <source>
        <dbReference type="ARBA" id="ARBA00022690"/>
    </source>
</evidence>
<evidence type="ECO:0000256" key="5">
    <source>
        <dbReference type="ARBA" id="ARBA00023180"/>
    </source>
</evidence>
<dbReference type="GeneID" id="100922596"/>
<dbReference type="GO" id="GO:0005615">
    <property type="term" value="C:extracellular space"/>
    <property type="evidence" value="ECO:0007669"/>
    <property type="project" value="InterPro"/>
</dbReference>
<dbReference type="GeneTree" id="ENSGT00940000160877"/>
<dbReference type="Pfam" id="PF00079">
    <property type="entry name" value="Serpin"/>
    <property type="match status" value="1"/>
</dbReference>
<evidence type="ECO:0000256" key="1">
    <source>
        <dbReference type="ARBA" id="ARBA00009500"/>
    </source>
</evidence>
<proteinExistence type="inferred from homology"/>
<keyword evidence="3 7" id="KW-0732">Signal</keyword>
<comment type="similarity">
    <text evidence="1 6">Belongs to the serpin family.</text>
</comment>
<dbReference type="AlphaFoldDB" id="G3VVG1"/>
<reference evidence="9" key="2">
    <citation type="submission" date="2025-08" db="UniProtKB">
        <authorList>
            <consortium name="Ensembl"/>
        </authorList>
    </citation>
    <scope>IDENTIFICATION</scope>
</reference>
<name>G3VVG1_SARHA</name>
<dbReference type="InterPro" id="IPR036186">
    <property type="entry name" value="Serpin_sf"/>
</dbReference>
<reference evidence="9 10" key="1">
    <citation type="journal article" date="2011" name="Proc. Natl. Acad. Sci. U.S.A.">
        <title>Genetic diversity and population structure of the endangered marsupial Sarcophilus harrisii (Tasmanian devil).</title>
        <authorList>
            <person name="Miller W."/>
            <person name="Hayes V.M."/>
            <person name="Ratan A."/>
            <person name="Petersen D.C."/>
            <person name="Wittekindt N.E."/>
            <person name="Miller J."/>
            <person name="Walenz B."/>
            <person name="Knight J."/>
            <person name="Qi J."/>
            <person name="Zhao F."/>
            <person name="Wang Q."/>
            <person name="Bedoya-Reina O.C."/>
            <person name="Katiyar N."/>
            <person name="Tomsho L.P."/>
            <person name="Kasson L.M."/>
            <person name="Hardie R.A."/>
            <person name="Woodbridge P."/>
            <person name="Tindall E.A."/>
            <person name="Bertelsen M.F."/>
            <person name="Dixon D."/>
            <person name="Pyecroft S."/>
            <person name="Helgen K.M."/>
            <person name="Lesk A.M."/>
            <person name="Pringle T.H."/>
            <person name="Patterson N."/>
            <person name="Zhang Y."/>
            <person name="Kreiss A."/>
            <person name="Woods G.M."/>
            <person name="Jones M.E."/>
            <person name="Schuster S.C."/>
        </authorList>
    </citation>
    <scope>NUCLEOTIDE SEQUENCE [LARGE SCALE GENOMIC DNA]</scope>
</reference>
<evidence type="ECO:0000256" key="6">
    <source>
        <dbReference type="RuleBase" id="RU000411"/>
    </source>
</evidence>
<keyword evidence="10" id="KW-1185">Reference proteome</keyword>
<evidence type="ECO:0000256" key="4">
    <source>
        <dbReference type="ARBA" id="ARBA00022900"/>
    </source>
</evidence>
<accession>G3VVG1</accession>
<dbReference type="RefSeq" id="XP_012406132.2">
    <property type="nucleotide sequence ID" value="XM_012550678.3"/>
</dbReference>
<feature type="domain" description="Serpin" evidence="8">
    <location>
        <begin position="56"/>
        <end position="414"/>
    </location>
</feature>
<dbReference type="eggNOG" id="KOG2392">
    <property type="taxonomic scope" value="Eukaryota"/>
</dbReference>
<sequence length="418" mass="47488">MSQRKMQLPLYLLLLVAWIPKAIFCQEQSNTEEQTTQANHGLAYHKIRPANSEFAGRLLKFLVSENPHKNVFFSPLSISTAFAMLSLGAKTSTLTNLLEGLGFNLTELQEREIHKGFQDLVHLLNTTEDKIQLESGNGLFIDNQLEPLQGFLDDVKNLYGAEVFAANFKDSEGAKKQINDYVDKKTHGKIPELLKSLDASTVMFLINYIFFKGNWKISFNPTLTEMQNFYVDKNTTIQVPMMMKKERLYYSREDELFSSMVVLPYEGNVWLILILPDEGKLEQSLNSIITKGGITCSRFTKKRKVNIYLPRISISTTYDLEEVLPKIGLRDVFTNDADFSGISTQFKLQVSKVLHKAAFEVNENGTVAAAATGIGIQRYIAFQPIIMNFNRPFIVSLMDTNIHQHLFLGKIVNPTDKY</sequence>
<dbReference type="Proteomes" id="UP000007648">
    <property type="component" value="Unassembled WGS sequence"/>
</dbReference>
<evidence type="ECO:0000259" key="8">
    <source>
        <dbReference type="SMART" id="SM00093"/>
    </source>
</evidence>
<dbReference type="Ensembl" id="ENSSHAT00000007228.2">
    <property type="protein sequence ID" value="ENSSHAP00000007166.1"/>
    <property type="gene ID" value="ENSSHAG00000006226.2"/>
</dbReference>
<dbReference type="Gene3D" id="2.10.310.10">
    <property type="entry name" value="Serpins superfamily"/>
    <property type="match status" value="1"/>
</dbReference>
<dbReference type="HOGENOM" id="CLU_023330_2_1_1"/>
<dbReference type="InParanoid" id="G3VVG1"/>
<evidence type="ECO:0000256" key="3">
    <source>
        <dbReference type="ARBA" id="ARBA00022729"/>
    </source>
</evidence>
<dbReference type="InterPro" id="IPR023796">
    <property type="entry name" value="Serpin_dom"/>
</dbReference>
<reference evidence="9" key="3">
    <citation type="submission" date="2025-09" db="UniProtKB">
        <authorList>
            <consortium name="Ensembl"/>
        </authorList>
    </citation>
    <scope>IDENTIFICATION</scope>
</reference>
<dbReference type="OrthoDB" id="671595at2759"/>
<dbReference type="InterPro" id="IPR042178">
    <property type="entry name" value="Serpin_sf_1"/>
</dbReference>
<dbReference type="SUPFAM" id="SSF56574">
    <property type="entry name" value="Serpins"/>
    <property type="match status" value="1"/>
</dbReference>
<keyword evidence="5" id="KW-0325">Glycoprotein</keyword>
<dbReference type="PROSITE" id="PS00284">
    <property type="entry name" value="SERPIN"/>
    <property type="match status" value="1"/>
</dbReference>
<protein>
    <recommendedName>
        <fullName evidence="8">Serpin domain-containing protein</fullName>
    </recommendedName>
</protein>
<dbReference type="PANTHER" id="PTHR11461">
    <property type="entry name" value="SERINE PROTEASE INHIBITOR, SERPIN"/>
    <property type="match status" value="1"/>
</dbReference>
<dbReference type="STRING" id="9305.ENSSHAP00000007166"/>
<dbReference type="GO" id="GO:0004867">
    <property type="term" value="F:serine-type endopeptidase inhibitor activity"/>
    <property type="evidence" value="ECO:0007669"/>
    <property type="project" value="UniProtKB-KW"/>
</dbReference>
<keyword evidence="2" id="KW-0646">Protease inhibitor</keyword>
<organism evidence="9 10">
    <name type="scientific">Sarcophilus harrisii</name>
    <name type="common">Tasmanian devil</name>
    <name type="synonym">Sarcophilus laniarius</name>
    <dbReference type="NCBI Taxonomy" id="9305"/>
    <lineage>
        <taxon>Eukaryota</taxon>
        <taxon>Metazoa</taxon>
        <taxon>Chordata</taxon>
        <taxon>Craniata</taxon>
        <taxon>Vertebrata</taxon>
        <taxon>Euteleostomi</taxon>
        <taxon>Mammalia</taxon>
        <taxon>Metatheria</taxon>
        <taxon>Dasyuromorphia</taxon>
        <taxon>Dasyuridae</taxon>
        <taxon>Sarcophilus</taxon>
    </lineage>
</organism>
<dbReference type="RefSeq" id="XP_023360465.1">
    <property type="nucleotide sequence ID" value="XM_023504697.2"/>
</dbReference>
<dbReference type="FunFam" id="3.30.497.10:FF:000001">
    <property type="entry name" value="Serine protease inhibitor"/>
    <property type="match status" value="1"/>
</dbReference>
<evidence type="ECO:0000256" key="7">
    <source>
        <dbReference type="SAM" id="SignalP"/>
    </source>
</evidence>